<comment type="caution">
    <text evidence="2">The sequence shown here is derived from an EMBL/GenBank/DDBJ whole genome shotgun (WGS) entry which is preliminary data.</text>
</comment>
<accession>A0AAN6F1H3</accession>
<dbReference type="Proteomes" id="UP001161757">
    <property type="component" value="Unassembled WGS sequence"/>
</dbReference>
<gene>
    <name evidence="2" type="ORF">HRR80_001795</name>
</gene>
<sequence length="76" mass="8837">MLERERAIMVSVLWLLLWIEASDRRDDISYVQGEERTIWDEAPTSLYASYAGMSTTGFNIWIFPVFRSLIQSIHGP</sequence>
<reference evidence="2" key="1">
    <citation type="submission" date="2023-01" db="EMBL/GenBank/DDBJ databases">
        <title>Exophiala dermititidis isolated from Cystic Fibrosis Patient.</title>
        <authorList>
            <person name="Kurbessoian T."/>
            <person name="Crocker A."/>
            <person name="Murante D."/>
            <person name="Hogan D.A."/>
            <person name="Stajich J.E."/>
        </authorList>
    </citation>
    <scope>NUCLEOTIDE SEQUENCE</scope>
    <source>
        <strain evidence="2">Ex8</strain>
    </source>
</reference>
<name>A0AAN6F1H3_EXODE</name>
<protein>
    <submittedName>
        <fullName evidence="2">Uncharacterized protein</fullName>
    </submittedName>
</protein>
<dbReference type="EMBL" id="JAJGCB010000002">
    <property type="protein sequence ID" value="KAJ8995103.1"/>
    <property type="molecule type" value="Genomic_DNA"/>
</dbReference>
<evidence type="ECO:0000313" key="2">
    <source>
        <dbReference type="EMBL" id="KAJ8995103.1"/>
    </source>
</evidence>
<organism evidence="2 3">
    <name type="scientific">Exophiala dermatitidis</name>
    <name type="common">Black yeast-like fungus</name>
    <name type="synonym">Wangiella dermatitidis</name>
    <dbReference type="NCBI Taxonomy" id="5970"/>
    <lineage>
        <taxon>Eukaryota</taxon>
        <taxon>Fungi</taxon>
        <taxon>Dikarya</taxon>
        <taxon>Ascomycota</taxon>
        <taxon>Pezizomycotina</taxon>
        <taxon>Eurotiomycetes</taxon>
        <taxon>Chaetothyriomycetidae</taxon>
        <taxon>Chaetothyriales</taxon>
        <taxon>Herpotrichiellaceae</taxon>
        <taxon>Exophiala</taxon>
    </lineage>
</organism>
<feature type="signal peptide" evidence="1">
    <location>
        <begin position="1"/>
        <end position="24"/>
    </location>
</feature>
<evidence type="ECO:0000313" key="3">
    <source>
        <dbReference type="Proteomes" id="UP001161757"/>
    </source>
</evidence>
<feature type="chain" id="PRO_5042947497" evidence="1">
    <location>
        <begin position="25"/>
        <end position="76"/>
    </location>
</feature>
<keyword evidence="1" id="KW-0732">Signal</keyword>
<evidence type="ECO:0000256" key="1">
    <source>
        <dbReference type="SAM" id="SignalP"/>
    </source>
</evidence>
<proteinExistence type="predicted"/>
<dbReference type="AlphaFoldDB" id="A0AAN6F1H3"/>